<dbReference type="InterPro" id="IPR003000">
    <property type="entry name" value="Sirtuin"/>
</dbReference>
<dbReference type="SUPFAM" id="SSF52467">
    <property type="entry name" value="DHS-like NAD/FAD-binding domain"/>
    <property type="match status" value="1"/>
</dbReference>
<feature type="binding site" evidence="3">
    <location>
        <begin position="201"/>
        <end position="203"/>
    </location>
    <ligand>
        <name>NAD(+)</name>
        <dbReference type="ChEBI" id="CHEBI:57540"/>
    </ligand>
</feature>
<evidence type="ECO:0000256" key="4">
    <source>
        <dbReference type="PROSITE-ProRule" id="PRU00236"/>
    </source>
</evidence>
<reference evidence="6 7" key="1">
    <citation type="submission" date="2019-04" db="EMBL/GenBank/DDBJ databases">
        <title>Sphingobacterium olei sp. nov., isolated from oil-contaminated soil.</title>
        <authorList>
            <person name="Liu B."/>
        </authorList>
    </citation>
    <scope>NUCLEOTIDE SEQUENCE [LARGE SCALE GENOMIC DNA]</scope>
    <source>
        <strain evidence="6 7">Y3L14</strain>
    </source>
</reference>
<dbReference type="PROSITE" id="PS50305">
    <property type="entry name" value="SIRTUIN"/>
    <property type="match status" value="1"/>
</dbReference>
<comment type="similarity">
    <text evidence="3">Belongs to the sirtuin family. Class III subfamily.</text>
</comment>
<dbReference type="InterPro" id="IPR027546">
    <property type="entry name" value="Sirtuin_class_III"/>
</dbReference>
<accession>A0A4U0H200</accession>
<gene>
    <name evidence="3" type="primary">cobB</name>
    <name evidence="6" type="ORF">FAZ19_10795</name>
</gene>
<dbReference type="EMBL" id="SUKA01000003">
    <property type="protein sequence ID" value="TJY65613.1"/>
    <property type="molecule type" value="Genomic_DNA"/>
</dbReference>
<feature type="binding site" evidence="3">
    <location>
        <begin position="87"/>
        <end position="90"/>
    </location>
    <ligand>
        <name>NAD(+)</name>
        <dbReference type="ChEBI" id="CHEBI:57540"/>
    </ligand>
</feature>
<dbReference type="InterPro" id="IPR026590">
    <property type="entry name" value="Ssirtuin_cat_dom"/>
</dbReference>
<feature type="binding site" evidence="3">
    <location>
        <begin position="171"/>
        <end position="173"/>
    </location>
    <ligand>
        <name>NAD(+)</name>
        <dbReference type="ChEBI" id="CHEBI:57540"/>
    </ligand>
</feature>
<evidence type="ECO:0000259" key="5">
    <source>
        <dbReference type="PROSITE" id="PS50305"/>
    </source>
</evidence>
<name>A0A4U0H200_9SPHI</name>
<feature type="binding site" evidence="3">
    <location>
        <position position="54"/>
    </location>
    <ligand>
        <name>substrate</name>
    </ligand>
</feature>
<dbReference type="Proteomes" id="UP000309872">
    <property type="component" value="Unassembled WGS sequence"/>
</dbReference>
<feature type="binding site" evidence="3">
    <location>
        <position position="57"/>
    </location>
    <ligand>
        <name>substrate</name>
    </ligand>
</feature>
<dbReference type="GO" id="GO:0036055">
    <property type="term" value="F:protein-succinyllysine desuccinylase activity"/>
    <property type="evidence" value="ECO:0007669"/>
    <property type="project" value="UniProtKB-UniRule"/>
</dbReference>
<comment type="caution">
    <text evidence="6">The sequence shown here is derived from an EMBL/GenBank/DDBJ whole genome shotgun (WGS) entry which is preliminary data.</text>
</comment>
<proteinExistence type="inferred from homology"/>
<keyword evidence="1" id="KW-0808">Transferase</keyword>
<dbReference type="GO" id="GO:0017136">
    <property type="term" value="F:histone deacetylase activity, NAD-dependent"/>
    <property type="evidence" value="ECO:0007669"/>
    <property type="project" value="TreeGrafter"/>
</dbReference>
<dbReference type="RefSeq" id="WP_136820742.1">
    <property type="nucleotide sequence ID" value="NZ_BMJX01000003.1"/>
</dbReference>
<dbReference type="PANTHER" id="PTHR11085:SF4">
    <property type="entry name" value="NAD-DEPENDENT PROTEIN DEACYLASE"/>
    <property type="match status" value="1"/>
</dbReference>
<feature type="binding site" evidence="3">
    <location>
        <position position="215"/>
    </location>
    <ligand>
        <name>NAD(+)</name>
        <dbReference type="ChEBI" id="CHEBI:57540"/>
    </ligand>
</feature>
<evidence type="ECO:0000256" key="1">
    <source>
        <dbReference type="ARBA" id="ARBA00022679"/>
    </source>
</evidence>
<comment type="catalytic activity">
    <reaction evidence="3">
        <text>N(6)-acetyl-L-lysyl-[protein] + NAD(+) + H2O = 2''-O-acetyl-ADP-D-ribose + nicotinamide + L-lysyl-[protein]</text>
        <dbReference type="Rhea" id="RHEA:43636"/>
        <dbReference type="Rhea" id="RHEA-COMP:9752"/>
        <dbReference type="Rhea" id="RHEA-COMP:10731"/>
        <dbReference type="ChEBI" id="CHEBI:15377"/>
        <dbReference type="ChEBI" id="CHEBI:17154"/>
        <dbReference type="ChEBI" id="CHEBI:29969"/>
        <dbReference type="ChEBI" id="CHEBI:57540"/>
        <dbReference type="ChEBI" id="CHEBI:61930"/>
        <dbReference type="ChEBI" id="CHEBI:83767"/>
        <dbReference type="EC" id="2.3.1.286"/>
    </reaction>
</comment>
<dbReference type="HAMAP" id="MF_01121">
    <property type="entry name" value="Sirtuin_ClassIII"/>
    <property type="match status" value="1"/>
</dbReference>
<dbReference type="EC" id="2.3.1.286" evidence="3"/>
<comment type="catalytic activity">
    <reaction evidence="3">
        <text>N(6)-succinyl-L-lysyl-[protein] + NAD(+) + H2O = 2''-O-succinyl-ADP-D-ribose + nicotinamide + L-lysyl-[protein]</text>
        <dbReference type="Rhea" id="RHEA:47668"/>
        <dbReference type="Rhea" id="RHEA-COMP:9752"/>
        <dbReference type="Rhea" id="RHEA-COMP:11877"/>
        <dbReference type="ChEBI" id="CHEBI:15377"/>
        <dbReference type="ChEBI" id="CHEBI:17154"/>
        <dbReference type="ChEBI" id="CHEBI:29969"/>
        <dbReference type="ChEBI" id="CHEBI:57540"/>
        <dbReference type="ChEBI" id="CHEBI:87830"/>
        <dbReference type="ChEBI" id="CHEBI:87832"/>
    </reaction>
</comment>
<dbReference type="Gene3D" id="3.30.1600.10">
    <property type="entry name" value="SIR2/SIRT2 'Small Domain"/>
    <property type="match status" value="1"/>
</dbReference>
<dbReference type="Pfam" id="PF02146">
    <property type="entry name" value="SIR2"/>
    <property type="match status" value="1"/>
</dbReference>
<evidence type="ECO:0000256" key="3">
    <source>
        <dbReference type="HAMAP-Rule" id="MF_01121"/>
    </source>
</evidence>
<evidence type="ECO:0000256" key="2">
    <source>
        <dbReference type="ARBA" id="ARBA00023027"/>
    </source>
</evidence>
<evidence type="ECO:0000313" key="6">
    <source>
        <dbReference type="EMBL" id="TJY65613.1"/>
    </source>
</evidence>
<dbReference type="AlphaFoldDB" id="A0A4U0H200"/>
<sequence>MKKKVVVFTGAGISVDSGLQTFRGDDGLWEGYNLEEVATPQAWIRNPELVQRFYNERRSICRRAKPNAAHKALVALEEQYDVAIITQNIDDLHERAGSSYVLHLHGEIMKAQSTKNPNLIYPIHSDNLEMGQLCELGTQLRPHVVWFGESVPNMAPAIEATSIADIFIVVGTSLQVYPAANLLYETAVSCEIIVIDPNANNFKVPSNTRVIRDTATAGLSALVESMTK</sequence>
<keyword evidence="7" id="KW-1185">Reference proteome</keyword>
<dbReference type="GO" id="GO:0005737">
    <property type="term" value="C:cytoplasm"/>
    <property type="evidence" value="ECO:0007669"/>
    <property type="project" value="UniProtKB-SubCell"/>
</dbReference>
<feature type="domain" description="Deacetylase sirtuin-type" evidence="5">
    <location>
        <begin position="1"/>
        <end position="228"/>
    </location>
</feature>
<keyword evidence="3" id="KW-0963">Cytoplasm</keyword>
<dbReference type="GO" id="GO:0070403">
    <property type="term" value="F:NAD+ binding"/>
    <property type="evidence" value="ECO:0007669"/>
    <property type="project" value="UniProtKB-UniRule"/>
</dbReference>
<dbReference type="GO" id="GO:0036054">
    <property type="term" value="F:protein-malonyllysine demalonylase activity"/>
    <property type="evidence" value="ECO:0007669"/>
    <property type="project" value="InterPro"/>
</dbReference>
<feature type="active site" description="Proton acceptor" evidence="3">
    <location>
        <position position="105"/>
    </location>
</feature>
<dbReference type="InterPro" id="IPR050134">
    <property type="entry name" value="NAD-dep_sirtuin_deacylases"/>
</dbReference>
<dbReference type="InterPro" id="IPR029035">
    <property type="entry name" value="DHS-like_NAD/FAD-binding_dom"/>
</dbReference>
<comment type="subcellular location">
    <subcellularLocation>
        <location evidence="3">Cytoplasm</location>
    </subcellularLocation>
</comment>
<comment type="caution">
    <text evidence="3 4">Lacks conserved residue(s) required for the propagation of feature annotation.</text>
</comment>
<dbReference type="PANTHER" id="PTHR11085">
    <property type="entry name" value="NAD-DEPENDENT PROTEIN DEACYLASE SIRTUIN-5, MITOCHONDRIAL-RELATED"/>
    <property type="match status" value="1"/>
</dbReference>
<comment type="domain">
    <text evidence="3">2 residues (Tyr-54 and Arg-57) present in a large hydrophobic pocket are probably involved in substrate specificity. They are important for desuccinylation activity, but dispensable for deacetylation activity.</text>
</comment>
<dbReference type="InterPro" id="IPR026591">
    <property type="entry name" value="Sirtuin_cat_small_dom_sf"/>
</dbReference>
<evidence type="ECO:0000313" key="7">
    <source>
        <dbReference type="Proteomes" id="UP000309872"/>
    </source>
</evidence>
<comment type="function">
    <text evidence="3">NAD-dependent lysine deacetylase and desuccinylase that specifically removes acetyl and succinyl groups on target proteins. Modulates the activities of several proteins which are inactive in their acylated form.</text>
</comment>
<keyword evidence="2 3" id="KW-0520">NAD</keyword>
<dbReference type="Gene3D" id="3.40.50.1220">
    <property type="entry name" value="TPP-binding domain"/>
    <property type="match status" value="1"/>
</dbReference>
<organism evidence="6 7">
    <name type="scientific">Sphingobacterium alkalisoli</name>
    <dbReference type="NCBI Taxonomy" id="1874115"/>
    <lineage>
        <taxon>Bacteria</taxon>
        <taxon>Pseudomonadati</taxon>
        <taxon>Bacteroidota</taxon>
        <taxon>Sphingobacteriia</taxon>
        <taxon>Sphingobacteriales</taxon>
        <taxon>Sphingobacteriaceae</taxon>
        <taxon>Sphingobacterium</taxon>
    </lineage>
</organism>
<dbReference type="OrthoDB" id="9800582at2"/>
<protein>
    <recommendedName>
        <fullName evidence="3">NAD-dependent protein deacylase</fullName>
        <ecNumber evidence="3">2.3.1.286</ecNumber>
    </recommendedName>
    <alternativeName>
        <fullName evidence="3">Regulatory protein SIR2 homolog</fullName>
    </alternativeName>
</protein>